<dbReference type="GO" id="GO:0005543">
    <property type="term" value="F:phospholipid binding"/>
    <property type="evidence" value="ECO:0007669"/>
    <property type="project" value="TreeGrafter"/>
</dbReference>
<evidence type="ECO:0000256" key="4">
    <source>
        <dbReference type="ARBA" id="ARBA00011056"/>
    </source>
</evidence>
<evidence type="ECO:0000256" key="6">
    <source>
        <dbReference type="ARBA" id="ARBA00022816"/>
    </source>
</evidence>
<dbReference type="eggNOG" id="KOG2412">
    <property type="taxonomic scope" value="Eukaryota"/>
</dbReference>
<proteinExistence type="inferred from homology"/>
<dbReference type="HOGENOM" id="CLU_029651_0_0_1"/>
<comment type="subcellular location">
    <subcellularLocation>
        <location evidence="1">Nucleus membrane</location>
        <topology evidence="1">Peripheral membrane protein</topology>
        <orientation evidence="1">Cytoplasmic side</orientation>
    </subcellularLocation>
    <subcellularLocation>
        <location evidence="3">Nucleus membrane</location>
        <topology evidence="3">Peripheral membrane protein</topology>
        <orientation evidence="3">Nucleoplasmic side</orientation>
    </subcellularLocation>
    <subcellularLocation>
        <location evidence="2">Nucleus</location>
        <location evidence="2">Nuclear pore complex</location>
    </subcellularLocation>
</comment>
<dbReference type="GO" id="GO:0031965">
    <property type="term" value="C:nuclear membrane"/>
    <property type="evidence" value="ECO:0007669"/>
    <property type="project" value="UniProtKB-SubCell"/>
</dbReference>
<sequence>MRFGIPADFQLLVEVSTPTGESNYLHDHISHKLQQLKLDVENLQSKLHHNSVNEKAAIDAFNTDVQQSIQSQNVLVQKLINDEKERIRRIEEMKRQKEEEQRRRLEEEKRRREEEARRKREDDERKRKEQEAKLAEERRLKQERDEREKQHKLELEKQRREKERLEAEAKKEAEQRKAAQQNSLTDFAAIEQSFLQYKKNIVDIKETIVGPMNEDKDLKKLVNSLKRKINPKFGQLSNSYQQLNRIKHEVVELVSQAKGNELAYKWILNFVAKAIVDQAETEVIVKPNAALPLAHLAYTLLETFTEFDYYLSSRFVKKCPYIIGYTCSIDSEEGRTRMGWKRRDNKWEDDTKYDERVSGICMVWATMSRLLDYPQQLSFYSFEASWKFLARLLNRDLSLLTNAHFSILGNWWEAAAKEFSGKYGVQASKLLNVLTVDLPVAVSDRKYPAAARLLILGEDLQNNRNWNSLKEMER</sequence>
<keyword evidence="11" id="KW-0472">Membrane</keyword>
<keyword evidence="19" id="KW-1185">Reference proteome</keyword>
<dbReference type="OMA" id="VPANIHS"/>
<evidence type="ECO:0000256" key="8">
    <source>
        <dbReference type="ARBA" id="ARBA00023010"/>
    </source>
</evidence>
<evidence type="ECO:0000256" key="12">
    <source>
        <dbReference type="ARBA" id="ARBA00023242"/>
    </source>
</evidence>
<dbReference type="GO" id="GO:0005737">
    <property type="term" value="C:cytoplasm"/>
    <property type="evidence" value="ECO:0007669"/>
    <property type="project" value="UniProtKB-ARBA"/>
</dbReference>
<keyword evidence="7" id="KW-0653">Protein transport</keyword>
<dbReference type="InterPro" id="IPR012476">
    <property type="entry name" value="GLE1"/>
</dbReference>
<keyword evidence="10" id="KW-0906">Nuclear pore complex</keyword>
<evidence type="ECO:0000256" key="16">
    <source>
        <dbReference type="ARBA" id="ARBA00075681"/>
    </source>
</evidence>
<evidence type="ECO:0000256" key="13">
    <source>
        <dbReference type="ARBA" id="ARBA00026227"/>
    </source>
</evidence>
<evidence type="ECO:0000313" key="18">
    <source>
        <dbReference type="EMBL" id="ABN67979.1"/>
    </source>
</evidence>
<dbReference type="STRING" id="322104.A3LYH3"/>
<evidence type="ECO:0000256" key="11">
    <source>
        <dbReference type="ARBA" id="ARBA00023136"/>
    </source>
</evidence>
<keyword evidence="5" id="KW-0813">Transport</keyword>
<organism evidence="18 19">
    <name type="scientific">Scheffersomyces stipitis (strain ATCC 58785 / CBS 6054 / NBRC 10063 / NRRL Y-11545)</name>
    <name type="common">Yeast</name>
    <name type="synonym">Pichia stipitis</name>
    <dbReference type="NCBI Taxonomy" id="322104"/>
    <lineage>
        <taxon>Eukaryota</taxon>
        <taxon>Fungi</taxon>
        <taxon>Dikarya</taxon>
        <taxon>Ascomycota</taxon>
        <taxon>Saccharomycotina</taxon>
        <taxon>Pichiomycetes</taxon>
        <taxon>Debaryomycetaceae</taxon>
        <taxon>Scheffersomyces</taxon>
    </lineage>
</organism>
<dbReference type="KEGG" id="pic:PICST_33173"/>
<dbReference type="OrthoDB" id="420884at2759"/>
<dbReference type="AlphaFoldDB" id="A3LYH3"/>
<dbReference type="InParanoid" id="A3LYH3"/>
<dbReference type="Proteomes" id="UP000002258">
    <property type="component" value="Chromosome 6"/>
</dbReference>
<dbReference type="FunFam" id="1.25.40.510:FF:000003">
    <property type="entry name" value="Nucleoporin GLE1"/>
    <property type="match status" value="1"/>
</dbReference>
<dbReference type="Pfam" id="PF07817">
    <property type="entry name" value="GLE1"/>
    <property type="match status" value="1"/>
</dbReference>
<dbReference type="GO" id="GO:0044614">
    <property type="term" value="C:nuclear pore cytoplasmic filaments"/>
    <property type="evidence" value="ECO:0007669"/>
    <property type="project" value="TreeGrafter"/>
</dbReference>
<protein>
    <recommendedName>
        <fullName evidence="13">mRNA export factor GLE1</fullName>
    </recommendedName>
    <alternativeName>
        <fullName evidence="15">Nuclear pore protein GLE1</fullName>
    </alternativeName>
    <alternativeName>
        <fullName evidence="14">Nucleoporin GLE1</fullName>
    </alternativeName>
    <alternativeName>
        <fullName evidence="16">RNA export factor GLE1</fullName>
    </alternativeName>
</protein>
<evidence type="ECO:0000256" key="10">
    <source>
        <dbReference type="ARBA" id="ARBA00023132"/>
    </source>
</evidence>
<evidence type="ECO:0000256" key="2">
    <source>
        <dbReference type="ARBA" id="ARBA00004567"/>
    </source>
</evidence>
<dbReference type="InterPro" id="IPR038506">
    <property type="entry name" value="GLE1-like_sf"/>
</dbReference>
<dbReference type="RefSeq" id="XP_001386008.1">
    <property type="nucleotide sequence ID" value="XM_001385971.1"/>
</dbReference>
<keyword evidence="8" id="KW-0811">Translocation</keyword>
<feature type="compositionally biased region" description="Basic and acidic residues" evidence="17">
    <location>
        <begin position="94"/>
        <end position="177"/>
    </location>
</feature>
<evidence type="ECO:0000256" key="7">
    <source>
        <dbReference type="ARBA" id="ARBA00022927"/>
    </source>
</evidence>
<evidence type="ECO:0000256" key="14">
    <source>
        <dbReference type="ARBA" id="ARBA00029983"/>
    </source>
</evidence>
<dbReference type="PANTHER" id="PTHR12960">
    <property type="entry name" value="GLE-1-RELATED"/>
    <property type="match status" value="1"/>
</dbReference>
<dbReference type="FunCoup" id="A3LYH3">
    <property type="interactions" value="132"/>
</dbReference>
<keyword evidence="12" id="KW-0539">Nucleus</keyword>
<evidence type="ECO:0000313" key="19">
    <source>
        <dbReference type="Proteomes" id="UP000002258"/>
    </source>
</evidence>
<comment type="similarity">
    <text evidence="4">Belongs to the GLE1 family.</text>
</comment>
<evidence type="ECO:0000256" key="1">
    <source>
        <dbReference type="ARBA" id="ARBA00004335"/>
    </source>
</evidence>
<reference evidence="18 19" key="1">
    <citation type="journal article" date="2007" name="Nat. Biotechnol.">
        <title>Genome sequence of the lignocellulose-bioconverting and xylose-fermenting yeast Pichia stipitis.</title>
        <authorList>
            <person name="Jeffries T.W."/>
            <person name="Grigoriev I.V."/>
            <person name="Grimwood J."/>
            <person name="Laplaza J.M."/>
            <person name="Aerts A."/>
            <person name="Salamov A."/>
            <person name="Schmutz J."/>
            <person name="Lindquist E."/>
            <person name="Dehal P."/>
            <person name="Shapiro H."/>
            <person name="Jin Y.S."/>
            <person name="Passoth V."/>
            <person name="Richardson P.M."/>
        </authorList>
    </citation>
    <scope>NUCLEOTIDE SEQUENCE [LARGE SCALE GENOMIC DNA]</scope>
    <source>
        <strain evidence="19">ATCC 58785 / CBS 6054 / NBRC 10063 / NRRL Y-11545</strain>
    </source>
</reference>
<evidence type="ECO:0000256" key="9">
    <source>
        <dbReference type="ARBA" id="ARBA00023054"/>
    </source>
</evidence>
<feature type="region of interest" description="Disordered" evidence="17">
    <location>
        <begin position="94"/>
        <end position="181"/>
    </location>
</feature>
<evidence type="ECO:0000256" key="17">
    <source>
        <dbReference type="SAM" id="MobiDB-lite"/>
    </source>
</evidence>
<dbReference type="GO" id="GO:0015031">
    <property type="term" value="P:protein transport"/>
    <property type="evidence" value="ECO:0007669"/>
    <property type="project" value="UniProtKB-KW"/>
</dbReference>
<dbReference type="GO" id="GO:0000822">
    <property type="term" value="F:inositol hexakisphosphate binding"/>
    <property type="evidence" value="ECO:0007669"/>
    <property type="project" value="TreeGrafter"/>
</dbReference>
<dbReference type="GeneID" id="4840170"/>
<evidence type="ECO:0000256" key="15">
    <source>
        <dbReference type="ARBA" id="ARBA00075092"/>
    </source>
</evidence>
<dbReference type="Gene3D" id="1.25.40.510">
    <property type="entry name" value="GLE1-like"/>
    <property type="match status" value="1"/>
</dbReference>
<name>A3LYH3_PICST</name>
<dbReference type="PANTHER" id="PTHR12960:SF0">
    <property type="entry name" value="MRNA EXPORT FACTOR GLE1"/>
    <property type="match status" value="1"/>
</dbReference>
<dbReference type="GO" id="GO:0016973">
    <property type="term" value="P:poly(A)+ mRNA export from nucleus"/>
    <property type="evidence" value="ECO:0007669"/>
    <property type="project" value="InterPro"/>
</dbReference>
<evidence type="ECO:0000256" key="5">
    <source>
        <dbReference type="ARBA" id="ARBA00022448"/>
    </source>
</evidence>
<keyword evidence="9" id="KW-0175">Coiled coil</keyword>
<gene>
    <name evidence="18" type="ORF">PICST_33173</name>
</gene>
<evidence type="ECO:0000256" key="3">
    <source>
        <dbReference type="ARBA" id="ARBA00004620"/>
    </source>
</evidence>
<accession>A3LYH3</accession>
<dbReference type="EMBL" id="CP000500">
    <property type="protein sequence ID" value="ABN67979.1"/>
    <property type="molecule type" value="Genomic_DNA"/>
</dbReference>
<keyword evidence="6" id="KW-0509">mRNA transport</keyword>
<dbReference type="GO" id="GO:0031369">
    <property type="term" value="F:translation initiation factor binding"/>
    <property type="evidence" value="ECO:0007669"/>
    <property type="project" value="TreeGrafter"/>
</dbReference>